<dbReference type="Proteomes" id="UP000694843">
    <property type="component" value="Unplaced"/>
</dbReference>
<dbReference type="AlphaFoldDB" id="A0A8B7PIA3"/>
<evidence type="ECO:0000313" key="2">
    <source>
        <dbReference type="Proteomes" id="UP000694843"/>
    </source>
</evidence>
<keyword evidence="2" id="KW-1185">Reference proteome</keyword>
<gene>
    <name evidence="3" type="primary">LOC108681380</name>
</gene>
<evidence type="ECO:0000313" key="3">
    <source>
        <dbReference type="RefSeq" id="XP_018025888.1"/>
    </source>
</evidence>
<proteinExistence type="predicted"/>
<keyword evidence="1" id="KW-0732">Signal</keyword>
<dbReference type="RefSeq" id="XP_018025888.1">
    <property type="nucleotide sequence ID" value="XM_018170399.2"/>
</dbReference>
<dbReference type="InterPro" id="IPR008979">
    <property type="entry name" value="Galactose-bd-like_sf"/>
</dbReference>
<dbReference type="KEGG" id="hazt:108681380"/>
<dbReference type="SUPFAM" id="SSF49785">
    <property type="entry name" value="Galactose-binding domain-like"/>
    <property type="match status" value="1"/>
</dbReference>
<evidence type="ECO:0000256" key="1">
    <source>
        <dbReference type="SAM" id="SignalP"/>
    </source>
</evidence>
<dbReference type="GeneID" id="108681380"/>
<name>A0A8B7PIA3_HYAAZ</name>
<sequence>MLLSWTLALFLALIQAWQVPGHWLCDGMACPSNYSVYAQQRSGLDIYASGNCFTHIKRQSGVKRSACMNMCMRVGCVHAITGNDGCVLLGSGVLPPYNTGLYRQLAGGQGLLVESVKASSVAISTGAFNWEPVNANDGITNNVYHFFHSGDDMYPYLFIDLLKPYAVVSVSLLPRIENPDGVTAANRAH</sequence>
<organism evidence="2 3">
    <name type="scientific">Hyalella azteca</name>
    <name type="common">Amphipod</name>
    <dbReference type="NCBI Taxonomy" id="294128"/>
    <lineage>
        <taxon>Eukaryota</taxon>
        <taxon>Metazoa</taxon>
        <taxon>Ecdysozoa</taxon>
        <taxon>Arthropoda</taxon>
        <taxon>Crustacea</taxon>
        <taxon>Multicrustacea</taxon>
        <taxon>Malacostraca</taxon>
        <taxon>Eumalacostraca</taxon>
        <taxon>Peracarida</taxon>
        <taxon>Amphipoda</taxon>
        <taxon>Senticaudata</taxon>
        <taxon>Talitrida</taxon>
        <taxon>Talitroidea</taxon>
        <taxon>Hyalellidae</taxon>
        <taxon>Hyalella</taxon>
    </lineage>
</organism>
<reference evidence="3" key="1">
    <citation type="submission" date="2025-08" db="UniProtKB">
        <authorList>
            <consortium name="RefSeq"/>
        </authorList>
    </citation>
    <scope>IDENTIFICATION</scope>
    <source>
        <tissue evidence="3">Whole organism</tissue>
    </source>
</reference>
<feature type="signal peptide" evidence="1">
    <location>
        <begin position="1"/>
        <end position="16"/>
    </location>
</feature>
<protein>
    <submittedName>
        <fullName evidence="3">Uncharacterized protein LOC108681380</fullName>
    </submittedName>
</protein>
<accession>A0A8B7PIA3</accession>
<dbReference type="Gene3D" id="2.60.120.260">
    <property type="entry name" value="Galactose-binding domain-like"/>
    <property type="match status" value="1"/>
</dbReference>
<feature type="chain" id="PRO_5034990277" evidence="1">
    <location>
        <begin position="17"/>
        <end position="189"/>
    </location>
</feature>